<accession>A0AAD9JDC9</accession>
<dbReference type="CDD" id="cd00190">
    <property type="entry name" value="Tryp_SPc"/>
    <property type="match status" value="1"/>
</dbReference>
<dbReference type="SMART" id="SM00020">
    <property type="entry name" value="Tryp_SPc"/>
    <property type="match status" value="1"/>
</dbReference>
<dbReference type="Gene3D" id="2.40.10.10">
    <property type="entry name" value="Trypsin-like serine proteases"/>
    <property type="match status" value="1"/>
</dbReference>
<dbReference type="InterPro" id="IPR033116">
    <property type="entry name" value="TRYPSIN_SER"/>
</dbReference>
<feature type="domain" description="Peptidase S1" evidence="3">
    <location>
        <begin position="1"/>
        <end position="202"/>
    </location>
</feature>
<dbReference type="InterPro" id="IPR051487">
    <property type="entry name" value="Ser/Thr_Proteases_Immune/Dev"/>
</dbReference>
<gene>
    <name evidence="4" type="ORF">LSH36_397g02016</name>
</gene>
<dbReference type="PROSITE" id="PS50240">
    <property type="entry name" value="TRYPSIN_DOM"/>
    <property type="match status" value="1"/>
</dbReference>
<dbReference type="InterPro" id="IPR001314">
    <property type="entry name" value="Peptidase_S1A"/>
</dbReference>
<dbReference type="GO" id="GO:0006508">
    <property type="term" value="P:proteolysis"/>
    <property type="evidence" value="ECO:0007669"/>
    <property type="project" value="InterPro"/>
</dbReference>
<name>A0AAD9JDC9_9ANNE</name>
<dbReference type="Pfam" id="PF00089">
    <property type="entry name" value="Trypsin"/>
    <property type="match status" value="1"/>
</dbReference>
<comment type="caution">
    <text evidence="4">The sequence shown here is derived from an EMBL/GenBank/DDBJ whole genome shotgun (WGS) entry which is preliminary data.</text>
</comment>
<dbReference type="InterPro" id="IPR043504">
    <property type="entry name" value="Peptidase_S1_PA_chymotrypsin"/>
</dbReference>
<protein>
    <recommendedName>
        <fullName evidence="3">Peptidase S1 domain-containing protein</fullName>
    </recommendedName>
</protein>
<dbReference type="PANTHER" id="PTHR24256">
    <property type="entry name" value="TRYPTASE-RELATED"/>
    <property type="match status" value="1"/>
</dbReference>
<evidence type="ECO:0000313" key="4">
    <source>
        <dbReference type="EMBL" id="KAK2150643.1"/>
    </source>
</evidence>
<keyword evidence="5" id="KW-1185">Reference proteome</keyword>
<dbReference type="AlphaFoldDB" id="A0AAD9JDC9"/>
<organism evidence="4 5">
    <name type="scientific">Paralvinella palmiformis</name>
    <dbReference type="NCBI Taxonomy" id="53620"/>
    <lineage>
        <taxon>Eukaryota</taxon>
        <taxon>Metazoa</taxon>
        <taxon>Spiralia</taxon>
        <taxon>Lophotrochozoa</taxon>
        <taxon>Annelida</taxon>
        <taxon>Polychaeta</taxon>
        <taxon>Sedentaria</taxon>
        <taxon>Canalipalpata</taxon>
        <taxon>Terebellida</taxon>
        <taxon>Terebelliformia</taxon>
        <taxon>Alvinellidae</taxon>
        <taxon>Paralvinella</taxon>
    </lineage>
</organism>
<dbReference type="SUPFAM" id="SSF50494">
    <property type="entry name" value="Trypsin-like serine proteases"/>
    <property type="match status" value="1"/>
</dbReference>
<evidence type="ECO:0000313" key="5">
    <source>
        <dbReference type="Proteomes" id="UP001208570"/>
    </source>
</evidence>
<evidence type="ECO:0000256" key="1">
    <source>
        <dbReference type="ARBA" id="ARBA00023157"/>
    </source>
</evidence>
<dbReference type="Proteomes" id="UP001208570">
    <property type="component" value="Unassembled WGS sequence"/>
</dbReference>
<keyword evidence="1" id="KW-1015">Disulfide bond</keyword>
<evidence type="ECO:0000256" key="2">
    <source>
        <dbReference type="ARBA" id="ARBA00024195"/>
    </source>
</evidence>
<evidence type="ECO:0000259" key="3">
    <source>
        <dbReference type="PROSITE" id="PS50240"/>
    </source>
</evidence>
<comment type="similarity">
    <text evidence="2">Belongs to the peptidase S1 family. CLIP subfamily.</text>
</comment>
<proteinExistence type="inferred from homology"/>
<dbReference type="GO" id="GO:0004252">
    <property type="term" value="F:serine-type endopeptidase activity"/>
    <property type="evidence" value="ECO:0007669"/>
    <property type="project" value="InterPro"/>
</dbReference>
<dbReference type="PRINTS" id="PR00722">
    <property type="entry name" value="CHYMOTRYPSIN"/>
</dbReference>
<dbReference type="InterPro" id="IPR009003">
    <property type="entry name" value="Peptidase_S1_PA"/>
</dbReference>
<dbReference type="PROSITE" id="PS00135">
    <property type="entry name" value="TRYPSIN_SER"/>
    <property type="match status" value="1"/>
</dbReference>
<dbReference type="EMBL" id="JAODUP010000397">
    <property type="protein sequence ID" value="KAK2150643.1"/>
    <property type="molecule type" value="Genomic_DNA"/>
</dbReference>
<sequence>MLSVDSDWGPTLVDKFIGWFASVLEFDELRSWYLHANLIVIHPDYSRDELWHNDIALLRLEEPVPVSATHIPEIQAAKLPKQGETRFPMDGQNCIMKGWGCTMNGGIVSSIAREVELPKVSDSDCTRYWSVNTIDRLCAGYNLAAMGICSGDSGGPLVCQNRDLDWIQVGIASFTSANNPGNVPGVFTRVSNYVTWIEDTINMYTVYD</sequence>
<reference evidence="4" key="1">
    <citation type="journal article" date="2023" name="Mol. Biol. Evol.">
        <title>Third-Generation Sequencing Reveals the Adaptive Role of the Epigenome in Three Deep-Sea Polychaetes.</title>
        <authorList>
            <person name="Perez M."/>
            <person name="Aroh O."/>
            <person name="Sun Y."/>
            <person name="Lan Y."/>
            <person name="Juniper S.K."/>
            <person name="Young C.R."/>
            <person name="Angers B."/>
            <person name="Qian P.Y."/>
        </authorList>
    </citation>
    <scope>NUCLEOTIDE SEQUENCE</scope>
    <source>
        <strain evidence="4">P08H-3</strain>
    </source>
</reference>
<dbReference type="InterPro" id="IPR001254">
    <property type="entry name" value="Trypsin_dom"/>
</dbReference>